<sequence>MTPSRIVARHVLRWDALTHNDITHTVFDTDNRHHDRHRHHHRRQSSYRSYHVGMNGPGVHSDKDKSKPTLEPSNSLRMERILEDGPECDGDEMWPLREPRKDAMGLNQDNQMGQPEGPPQEIPGSKEGFMVGSRRLSFDAGMDAGTGP</sequence>
<gene>
    <name evidence="2" type="ORF">BGZ80_009123</name>
</gene>
<evidence type="ECO:0000313" key="3">
    <source>
        <dbReference type="Proteomes" id="UP000703661"/>
    </source>
</evidence>
<protein>
    <submittedName>
        <fullName evidence="2">Uncharacterized protein</fullName>
    </submittedName>
</protein>
<name>A0A9P6MC24_9FUNG</name>
<reference evidence="2" key="1">
    <citation type="journal article" date="2020" name="Fungal Divers.">
        <title>Resolving the Mortierellaceae phylogeny through synthesis of multi-gene phylogenetics and phylogenomics.</title>
        <authorList>
            <person name="Vandepol N."/>
            <person name="Liber J."/>
            <person name="Desiro A."/>
            <person name="Na H."/>
            <person name="Kennedy M."/>
            <person name="Barry K."/>
            <person name="Grigoriev I.V."/>
            <person name="Miller A.N."/>
            <person name="O'Donnell K."/>
            <person name="Stajich J.E."/>
            <person name="Bonito G."/>
        </authorList>
    </citation>
    <scope>NUCLEOTIDE SEQUENCE</scope>
    <source>
        <strain evidence="2">NRRL 2769</strain>
    </source>
</reference>
<organism evidence="2 3">
    <name type="scientific">Entomortierella chlamydospora</name>
    <dbReference type="NCBI Taxonomy" id="101097"/>
    <lineage>
        <taxon>Eukaryota</taxon>
        <taxon>Fungi</taxon>
        <taxon>Fungi incertae sedis</taxon>
        <taxon>Mucoromycota</taxon>
        <taxon>Mortierellomycotina</taxon>
        <taxon>Mortierellomycetes</taxon>
        <taxon>Mortierellales</taxon>
        <taxon>Mortierellaceae</taxon>
        <taxon>Entomortierella</taxon>
    </lineage>
</organism>
<dbReference type="Proteomes" id="UP000703661">
    <property type="component" value="Unassembled WGS sequence"/>
</dbReference>
<proteinExistence type="predicted"/>
<accession>A0A9P6MC24</accession>
<feature type="compositionally biased region" description="Basic and acidic residues" evidence="1">
    <location>
        <begin position="94"/>
        <end position="103"/>
    </location>
</feature>
<feature type="region of interest" description="Disordered" evidence="1">
    <location>
        <begin position="32"/>
        <end position="127"/>
    </location>
</feature>
<dbReference type="EMBL" id="JAAAID010005210">
    <property type="protein sequence ID" value="KAF9991451.1"/>
    <property type="molecule type" value="Genomic_DNA"/>
</dbReference>
<keyword evidence="3" id="KW-1185">Reference proteome</keyword>
<evidence type="ECO:0000313" key="2">
    <source>
        <dbReference type="EMBL" id="KAF9991451.1"/>
    </source>
</evidence>
<evidence type="ECO:0000256" key="1">
    <source>
        <dbReference type="SAM" id="MobiDB-lite"/>
    </source>
</evidence>
<feature type="compositionally biased region" description="Basic residues" evidence="1">
    <location>
        <begin position="34"/>
        <end position="45"/>
    </location>
</feature>
<feature type="non-terminal residue" evidence="2">
    <location>
        <position position="148"/>
    </location>
</feature>
<comment type="caution">
    <text evidence="2">The sequence shown here is derived from an EMBL/GenBank/DDBJ whole genome shotgun (WGS) entry which is preliminary data.</text>
</comment>
<dbReference type="AlphaFoldDB" id="A0A9P6MC24"/>